<evidence type="ECO:0000256" key="8">
    <source>
        <dbReference type="ARBA" id="ARBA00031830"/>
    </source>
</evidence>
<keyword evidence="12" id="KW-1185">Reference proteome</keyword>
<dbReference type="InterPro" id="IPR050435">
    <property type="entry name" value="MZM1/LYRM7"/>
</dbReference>
<sequence>MAAVLRAQVLKEYKNCFKACNLVFKGDQFALKQMHEKTRDEFRQFQNLTEEKLIQEKIKFASQAAEVLTKHIVQFKETRPNHYKAQNRPELVWMNDAEMAKQPLRQDGGCKLPPVIEPKKRRRIPLK</sequence>
<protein>
    <recommendedName>
        <fullName evidence="7">Complex III assembly factor LYRM7</fullName>
    </recommendedName>
    <alternativeName>
        <fullName evidence="8">LYR motif-containing protein 7</fullName>
    </alternativeName>
</protein>
<evidence type="ECO:0000256" key="2">
    <source>
        <dbReference type="ARBA" id="ARBA00009508"/>
    </source>
</evidence>
<evidence type="ECO:0000256" key="6">
    <source>
        <dbReference type="ARBA" id="ARBA00025809"/>
    </source>
</evidence>
<dbReference type="GO" id="GO:0044183">
    <property type="term" value="F:protein folding chaperone"/>
    <property type="evidence" value="ECO:0007669"/>
    <property type="project" value="TreeGrafter"/>
</dbReference>
<dbReference type="Proteomes" id="UP000011014">
    <property type="component" value="Unassembled WGS sequence"/>
</dbReference>
<dbReference type="Proteomes" id="UP000001307">
    <property type="component" value="Unassembled WGS sequence"/>
</dbReference>
<dbReference type="PANTHER" id="PTHR46749:SF1">
    <property type="entry name" value="COMPLEX III ASSEMBLY FACTOR LYRM7"/>
    <property type="match status" value="1"/>
</dbReference>
<name>E4XTR2_OIKDI</name>
<evidence type="ECO:0000256" key="1">
    <source>
        <dbReference type="ARBA" id="ARBA00004305"/>
    </source>
</evidence>
<dbReference type="InterPro" id="IPR045298">
    <property type="entry name" value="Complex1_LYR_LYRM7"/>
</dbReference>
<keyword evidence="4" id="KW-0143">Chaperone</keyword>
<proteinExistence type="inferred from homology"/>
<evidence type="ECO:0000259" key="9">
    <source>
        <dbReference type="Pfam" id="PF05347"/>
    </source>
</evidence>
<evidence type="ECO:0000256" key="3">
    <source>
        <dbReference type="ARBA" id="ARBA00023128"/>
    </source>
</evidence>
<dbReference type="AlphaFoldDB" id="E4XTR2"/>
<evidence type="ECO:0000256" key="4">
    <source>
        <dbReference type="ARBA" id="ARBA00023186"/>
    </source>
</evidence>
<dbReference type="GO" id="GO:0005759">
    <property type="term" value="C:mitochondrial matrix"/>
    <property type="evidence" value="ECO:0007669"/>
    <property type="project" value="UniProtKB-SubCell"/>
</dbReference>
<dbReference type="OrthoDB" id="529194at2759"/>
<dbReference type="Pfam" id="PF05347">
    <property type="entry name" value="Complex1_LYR"/>
    <property type="match status" value="1"/>
</dbReference>
<evidence type="ECO:0000256" key="5">
    <source>
        <dbReference type="ARBA" id="ARBA00025430"/>
    </source>
</evidence>
<accession>E4XTR2</accession>
<organism evidence="10">
    <name type="scientific">Oikopleura dioica</name>
    <name type="common">Tunicate</name>
    <dbReference type="NCBI Taxonomy" id="34765"/>
    <lineage>
        <taxon>Eukaryota</taxon>
        <taxon>Metazoa</taxon>
        <taxon>Chordata</taxon>
        <taxon>Tunicata</taxon>
        <taxon>Appendicularia</taxon>
        <taxon>Copelata</taxon>
        <taxon>Oikopleuridae</taxon>
        <taxon>Oikopleura</taxon>
    </lineage>
</organism>
<dbReference type="GO" id="GO:0034551">
    <property type="term" value="P:mitochondrial respiratory chain complex III assembly"/>
    <property type="evidence" value="ECO:0007669"/>
    <property type="project" value="InterPro"/>
</dbReference>
<keyword evidence="3" id="KW-0496">Mitochondrion</keyword>
<comment type="subunit">
    <text evidence="6">Interacts with UQCRFS1.</text>
</comment>
<feature type="domain" description="Complex 1 LYR protein" evidence="9">
    <location>
        <begin position="8"/>
        <end position="66"/>
    </location>
</feature>
<gene>
    <name evidence="10" type="ORF">GSOID_T00003870001</name>
    <name evidence="11" type="ORF">GSOID_T00019897001</name>
</gene>
<comment type="function">
    <text evidence="5">Assembly factor required for Rieske Fe-S protein UQCRFS1 incorporation into the cytochrome b-c1 (CIII) complex. Functions as a chaperone, binding to this subunit within the mitochondrial matrix and stabilizing it prior to its translocation and insertion into the late CIII dimeric intermediate within the mitochondrial inner membrane.</text>
</comment>
<evidence type="ECO:0000313" key="10">
    <source>
        <dbReference type="EMBL" id="CBY13124.1"/>
    </source>
</evidence>
<dbReference type="InterPro" id="IPR008011">
    <property type="entry name" value="Complex1_LYR_dom"/>
</dbReference>
<dbReference type="EMBL" id="FN653162">
    <property type="protein sequence ID" value="CBY13124.1"/>
    <property type="molecule type" value="Genomic_DNA"/>
</dbReference>
<reference evidence="10" key="1">
    <citation type="journal article" date="2010" name="Science">
        <title>Plasticity of animal genome architecture unmasked by rapid evolution of a pelagic tunicate.</title>
        <authorList>
            <person name="Denoeud F."/>
            <person name="Henriet S."/>
            <person name="Mungpakdee S."/>
            <person name="Aury J.M."/>
            <person name="Da Silva C."/>
            <person name="Brinkmann H."/>
            <person name="Mikhaleva J."/>
            <person name="Olsen L.C."/>
            <person name="Jubin C."/>
            <person name="Canestro C."/>
            <person name="Bouquet J.M."/>
            <person name="Danks G."/>
            <person name="Poulain J."/>
            <person name="Campsteijn C."/>
            <person name="Adamski M."/>
            <person name="Cross I."/>
            <person name="Yadetie F."/>
            <person name="Muffato M."/>
            <person name="Louis A."/>
            <person name="Butcher S."/>
            <person name="Tsagkogeorga G."/>
            <person name="Konrad A."/>
            <person name="Singh S."/>
            <person name="Jensen M.F."/>
            <person name="Cong E.H."/>
            <person name="Eikeseth-Otteraa H."/>
            <person name="Noel B."/>
            <person name="Anthouard V."/>
            <person name="Porcel B.M."/>
            <person name="Kachouri-Lafond R."/>
            <person name="Nishino A."/>
            <person name="Ugolini M."/>
            <person name="Chourrout P."/>
            <person name="Nishida H."/>
            <person name="Aasland R."/>
            <person name="Huzurbazar S."/>
            <person name="Westhof E."/>
            <person name="Delsuc F."/>
            <person name="Lehrach H."/>
            <person name="Reinhardt R."/>
            <person name="Weissenbach J."/>
            <person name="Roy S.W."/>
            <person name="Artiguenave F."/>
            <person name="Postlethwait J.H."/>
            <person name="Manak J.R."/>
            <person name="Thompson E.M."/>
            <person name="Jaillon O."/>
            <person name="Du Pasquier L."/>
            <person name="Boudinot P."/>
            <person name="Liberles D.A."/>
            <person name="Volff J.N."/>
            <person name="Philippe H."/>
            <person name="Lenhard B."/>
            <person name="Roest Crollius H."/>
            <person name="Wincker P."/>
            <person name="Chourrout D."/>
        </authorList>
    </citation>
    <scope>NUCLEOTIDE SEQUENCE [LARGE SCALE GENOMIC DNA]</scope>
</reference>
<evidence type="ECO:0000313" key="11">
    <source>
        <dbReference type="EMBL" id="CBY39337.1"/>
    </source>
</evidence>
<dbReference type="InParanoid" id="E4XTR2"/>
<evidence type="ECO:0000256" key="7">
    <source>
        <dbReference type="ARBA" id="ARBA00026165"/>
    </source>
</evidence>
<dbReference type="CDD" id="cd20267">
    <property type="entry name" value="Complex1_LYR_LYRM7"/>
    <property type="match status" value="1"/>
</dbReference>
<dbReference type="EMBL" id="FN655501">
    <property type="protein sequence ID" value="CBY39337.1"/>
    <property type="molecule type" value="Genomic_DNA"/>
</dbReference>
<evidence type="ECO:0000313" key="12">
    <source>
        <dbReference type="Proteomes" id="UP000001307"/>
    </source>
</evidence>
<comment type="subcellular location">
    <subcellularLocation>
        <location evidence="1">Mitochondrion matrix</location>
    </subcellularLocation>
</comment>
<comment type="similarity">
    <text evidence="2">Belongs to the complex I LYR family.</text>
</comment>
<dbReference type="PANTHER" id="PTHR46749">
    <property type="entry name" value="COMPLEX III ASSEMBLY FACTOR LYRM7"/>
    <property type="match status" value="1"/>
</dbReference>